<comment type="pathway">
    <text evidence="1 7 8">Carbohydrate degradation; glycolysis; D-glyceraldehyde 3-phosphate and glycerone phosphate from D-glucose: step 2/4.</text>
</comment>
<evidence type="ECO:0000313" key="9">
    <source>
        <dbReference type="EMBL" id="SHM04066.1"/>
    </source>
</evidence>
<dbReference type="Proteomes" id="UP000190911">
    <property type="component" value="Chromosome I"/>
</dbReference>
<dbReference type="EC" id="5.3.1.9" evidence="7"/>
<dbReference type="InterPro" id="IPR035476">
    <property type="entry name" value="SIS_PGI_1"/>
</dbReference>
<dbReference type="InterPro" id="IPR001672">
    <property type="entry name" value="G6P_Isomerase"/>
</dbReference>
<keyword evidence="5 7" id="KW-0413">Isomerase</keyword>
<evidence type="ECO:0000256" key="2">
    <source>
        <dbReference type="ARBA" id="ARBA00006604"/>
    </source>
</evidence>
<dbReference type="GO" id="GO:0005829">
    <property type="term" value="C:cytosol"/>
    <property type="evidence" value="ECO:0007669"/>
    <property type="project" value="TreeGrafter"/>
</dbReference>
<dbReference type="GO" id="GO:0006096">
    <property type="term" value="P:glycolytic process"/>
    <property type="evidence" value="ECO:0007669"/>
    <property type="project" value="UniProtKB-UniRule"/>
</dbReference>
<dbReference type="PANTHER" id="PTHR11469">
    <property type="entry name" value="GLUCOSE-6-PHOSPHATE ISOMERASE"/>
    <property type="match status" value="1"/>
</dbReference>
<dbReference type="PROSITE" id="PS00765">
    <property type="entry name" value="P_GLUCOSE_ISOMERASE_1"/>
    <property type="match status" value="1"/>
</dbReference>
<dbReference type="OrthoDB" id="140919at2"/>
<dbReference type="InterPro" id="IPR046348">
    <property type="entry name" value="SIS_dom_sf"/>
</dbReference>
<dbReference type="UniPathway" id="UPA00138"/>
<dbReference type="InterPro" id="IPR035482">
    <property type="entry name" value="SIS_PGI_2"/>
</dbReference>
<evidence type="ECO:0000256" key="7">
    <source>
        <dbReference type="HAMAP-Rule" id="MF_00473"/>
    </source>
</evidence>
<feature type="active site" description="Proton donor" evidence="7">
    <location>
        <position position="364"/>
    </location>
</feature>
<feature type="active site" evidence="7">
    <location>
        <position position="395"/>
    </location>
</feature>
<comment type="subcellular location">
    <subcellularLocation>
        <location evidence="7">Cytoplasm</location>
    </subcellularLocation>
</comment>
<comment type="similarity">
    <text evidence="2 7 8">Belongs to the GPI family.</text>
</comment>
<dbReference type="HAMAP" id="MF_00473">
    <property type="entry name" value="G6P_isomerase"/>
    <property type="match status" value="1"/>
</dbReference>
<keyword evidence="3 7" id="KW-0312">Gluconeogenesis</keyword>
<dbReference type="CDD" id="cd05015">
    <property type="entry name" value="SIS_PGI_1"/>
    <property type="match status" value="1"/>
</dbReference>
<evidence type="ECO:0000256" key="5">
    <source>
        <dbReference type="ARBA" id="ARBA00023235"/>
    </source>
</evidence>
<dbReference type="UniPathway" id="UPA00109">
    <property type="reaction ID" value="UER00181"/>
</dbReference>
<protein>
    <recommendedName>
        <fullName evidence="7">Glucose-6-phosphate isomerase</fullName>
        <shortName evidence="7">GPI</shortName>
        <ecNumber evidence="7">5.3.1.9</ecNumber>
    </recommendedName>
    <alternativeName>
        <fullName evidence="7">Phosphoglucose isomerase</fullName>
        <shortName evidence="7">PGI</shortName>
    </alternativeName>
    <alternativeName>
        <fullName evidence="7">Phosphohexose isomerase</fullName>
        <shortName evidence="7">PHI</shortName>
    </alternativeName>
</protein>
<dbReference type="GO" id="GO:0048029">
    <property type="term" value="F:monosaccharide binding"/>
    <property type="evidence" value="ECO:0007669"/>
    <property type="project" value="TreeGrafter"/>
</dbReference>
<dbReference type="GO" id="GO:0097367">
    <property type="term" value="F:carbohydrate derivative binding"/>
    <property type="evidence" value="ECO:0007669"/>
    <property type="project" value="InterPro"/>
</dbReference>
<dbReference type="Gene3D" id="3.40.50.10490">
    <property type="entry name" value="Glucose-6-phosphate isomerase like protein, domain 1"/>
    <property type="match status" value="2"/>
</dbReference>
<gene>
    <name evidence="7" type="primary">pgi</name>
    <name evidence="9" type="ORF">SAMN05878437_0918</name>
</gene>
<feature type="active site" evidence="7">
    <location>
        <position position="518"/>
    </location>
</feature>
<comment type="pathway">
    <text evidence="7">Carbohydrate biosynthesis; gluconeogenesis.</text>
</comment>
<dbReference type="Pfam" id="PF00342">
    <property type="entry name" value="PGI"/>
    <property type="match status" value="1"/>
</dbReference>
<keyword evidence="4 7" id="KW-0324">Glycolysis</keyword>
<dbReference type="PROSITE" id="PS51463">
    <property type="entry name" value="P_GLUCOSE_ISOMERASE_3"/>
    <property type="match status" value="1"/>
</dbReference>
<organism evidence="9 10">
    <name type="scientific">Vreelandella subglaciescola</name>
    <dbReference type="NCBI Taxonomy" id="29571"/>
    <lineage>
        <taxon>Bacteria</taxon>
        <taxon>Pseudomonadati</taxon>
        <taxon>Pseudomonadota</taxon>
        <taxon>Gammaproteobacteria</taxon>
        <taxon>Oceanospirillales</taxon>
        <taxon>Halomonadaceae</taxon>
        <taxon>Vreelandella</taxon>
    </lineage>
</organism>
<dbReference type="InterPro" id="IPR018189">
    <property type="entry name" value="Phosphoglucose_isomerase_CS"/>
</dbReference>
<comment type="function">
    <text evidence="7">Catalyzes the reversible isomerization of glucose-6-phosphate to fructose-6-phosphate.</text>
</comment>
<evidence type="ECO:0000256" key="6">
    <source>
        <dbReference type="ARBA" id="ARBA00029321"/>
    </source>
</evidence>
<dbReference type="STRING" id="29571.SAMN05878437_0918"/>
<proteinExistence type="inferred from homology"/>
<dbReference type="NCBIfam" id="NF001211">
    <property type="entry name" value="PRK00179.1"/>
    <property type="match status" value="1"/>
</dbReference>
<reference evidence="9 10" key="1">
    <citation type="submission" date="2016-11" db="EMBL/GenBank/DDBJ databases">
        <authorList>
            <person name="Jaros S."/>
            <person name="Januszkiewicz K."/>
            <person name="Wedrychowicz H."/>
        </authorList>
    </citation>
    <scope>NUCLEOTIDE SEQUENCE [LARGE SCALE GENOMIC DNA]</scope>
    <source>
        <strain evidence="9 10">ACAM 12</strain>
    </source>
</reference>
<evidence type="ECO:0000313" key="10">
    <source>
        <dbReference type="Proteomes" id="UP000190911"/>
    </source>
</evidence>
<accession>A0A1M7FJ76</accession>
<dbReference type="GO" id="GO:0004347">
    <property type="term" value="F:glucose-6-phosphate isomerase activity"/>
    <property type="evidence" value="ECO:0007669"/>
    <property type="project" value="UniProtKB-UniRule"/>
</dbReference>
<dbReference type="SUPFAM" id="SSF53697">
    <property type="entry name" value="SIS domain"/>
    <property type="match status" value="1"/>
</dbReference>
<name>A0A1M7FJ76_9GAMM</name>
<dbReference type="Gene3D" id="1.10.1390.10">
    <property type="match status" value="1"/>
</dbReference>
<dbReference type="GO" id="GO:0051156">
    <property type="term" value="P:glucose 6-phosphate metabolic process"/>
    <property type="evidence" value="ECO:0007669"/>
    <property type="project" value="TreeGrafter"/>
</dbReference>
<keyword evidence="7" id="KW-0963">Cytoplasm</keyword>
<evidence type="ECO:0000256" key="1">
    <source>
        <dbReference type="ARBA" id="ARBA00004926"/>
    </source>
</evidence>
<sequence length="564" mass="60900">MNQFSAVSPTPAFTPVNALQQHAEAMQCQPLGDLLRSEHGHGRARALQWTFGSMHVDASKQRLTPRTLELLSQWATSCHWEEKRQALFSGKPMNASEGRAALHMAARWPLETQAPAGMATAVAECQAQQRKLAGLVDKLHAGRWCGATGQPIADVLHIGVGGSDLGPKLINEALGDVPAYRRIRVHYVSTMDGAQLIPLMEELNPAATLVVLASKSFTTADTRFNVQTALAWLSEALEVEKSALYRSQLIGISAKPDKMREFGIPEAHQLTFLNTIGGRFSVWSAIGISVAMALGMPVFERLQAGAHAMDRHFMDAPFTDNLPALLGSIGAWNTQFLDISSHVVLPYDGRLKSFTPYVQQVEMESNGKSVSAAGQSVQHATSPIVWGDLGPNAQHAFYQLLHQGCHTVSADFIAVARHDVTASAGVTDALREQQALTLANCLAQSQLMALGDAAIPAGLRGKIPPGYRGNHPSTTIVLETLDAWSLGALMAMYEHKVFVQAVLWGLNPFDQPGVELGKKLATGLHQKFVDGPQEQGVDDTAQVCDPATGQLLEQILQWRNAGTS</sequence>
<dbReference type="EMBL" id="LT670847">
    <property type="protein sequence ID" value="SHM04066.1"/>
    <property type="molecule type" value="Genomic_DNA"/>
</dbReference>
<dbReference type="PANTHER" id="PTHR11469:SF1">
    <property type="entry name" value="GLUCOSE-6-PHOSPHATE ISOMERASE"/>
    <property type="match status" value="1"/>
</dbReference>
<evidence type="ECO:0000256" key="4">
    <source>
        <dbReference type="ARBA" id="ARBA00023152"/>
    </source>
</evidence>
<dbReference type="AlphaFoldDB" id="A0A1M7FJ76"/>
<dbReference type="RefSeq" id="WP_079551668.1">
    <property type="nucleotide sequence ID" value="NZ_LT670847.1"/>
</dbReference>
<dbReference type="PRINTS" id="PR00662">
    <property type="entry name" value="G6PISOMERASE"/>
</dbReference>
<dbReference type="CDD" id="cd05016">
    <property type="entry name" value="SIS_PGI_2"/>
    <property type="match status" value="1"/>
</dbReference>
<dbReference type="PROSITE" id="PS00174">
    <property type="entry name" value="P_GLUCOSE_ISOMERASE_2"/>
    <property type="match status" value="1"/>
</dbReference>
<keyword evidence="10" id="KW-1185">Reference proteome</keyword>
<comment type="catalytic activity">
    <reaction evidence="6 7 8">
        <text>alpha-D-glucose 6-phosphate = beta-D-fructose 6-phosphate</text>
        <dbReference type="Rhea" id="RHEA:11816"/>
        <dbReference type="ChEBI" id="CHEBI:57634"/>
        <dbReference type="ChEBI" id="CHEBI:58225"/>
        <dbReference type="EC" id="5.3.1.9"/>
    </reaction>
</comment>
<evidence type="ECO:0000256" key="3">
    <source>
        <dbReference type="ARBA" id="ARBA00022432"/>
    </source>
</evidence>
<dbReference type="InterPro" id="IPR023096">
    <property type="entry name" value="G6P_Isomerase_C"/>
</dbReference>
<dbReference type="InParanoid" id="A0A1M7FJ76"/>
<evidence type="ECO:0000256" key="8">
    <source>
        <dbReference type="RuleBase" id="RU000612"/>
    </source>
</evidence>
<dbReference type="GO" id="GO:0006094">
    <property type="term" value="P:gluconeogenesis"/>
    <property type="evidence" value="ECO:0007669"/>
    <property type="project" value="UniProtKB-UniRule"/>
</dbReference>